<evidence type="ECO:0000256" key="1">
    <source>
        <dbReference type="SAM" id="MobiDB-lite"/>
    </source>
</evidence>
<dbReference type="GeneID" id="58097179"/>
<evidence type="ECO:0000313" key="2">
    <source>
        <dbReference type="EMBL" id="KKI62659.1"/>
    </source>
</evidence>
<dbReference type="AlphaFoldDB" id="A0A0M2NVX1"/>
<comment type="caution">
    <text evidence="2">The sequence shown here is derived from an EMBL/GenBank/DDBJ whole genome shotgun (WGS) entry which is preliminary data.</text>
</comment>
<sequence>MTDDNANKKYSNHEAEPKNEMVDDFEDIVELGKEMEQISEENDEDKLDKSHDSNVRSDLDN</sequence>
<gene>
    <name evidence="2" type="ORF">UF66_2043</name>
</gene>
<dbReference type="EMBL" id="LAKJ01000039">
    <property type="protein sequence ID" value="KKI62659.1"/>
    <property type="molecule type" value="Genomic_DNA"/>
</dbReference>
<protein>
    <recommendedName>
        <fullName evidence="4">Staphylococcal protein</fullName>
    </recommendedName>
</protein>
<name>A0A0M2NVX1_STACC</name>
<evidence type="ECO:0008006" key="4">
    <source>
        <dbReference type="Google" id="ProtNLM"/>
    </source>
</evidence>
<proteinExistence type="predicted"/>
<evidence type="ECO:0000313" key="3">
    <source>
        <dbReference type="Proteomes" id="UP000034455"/>
    </source>
</evidence>
<feature type="region of interest" description="Disordered" evidence="1">
    <location>
        <begin position="1"/>
        <end position="61"/>
    </location>
</feature>
<reference evidence="2 3" key="1">
    <citation type="submission" date="2015-03" db="EMBL/GenBank/DDBJ databases">
        <title>Genome Assembly of Staphylococcus cohnii subsp. cohnii strain G22B2.</title>
        <authorList>
            <person name="Nair G."/>
            <person name="Kaur G."/>
            <person name="Khatri I."/>
            <person name="Singh N.K."/>
            <person name="Sathyabama S."/>
            <person name="Maurya S.K."/>
            <person name="Subramanian S."/>
            <person name="Agrewala J.N."/>
            <person name="Mayilraj S."/>
        </authorList>
    </citation>
    <scope>NUCLEOTIDE SEQUENCE [LARGE SCALE GENOMIC DNA]</scope>
    <source>
        <strain evidence="2 3">G22B2</strain>
    </source>
</reference>
<dbReference type="PATRIC" id="fig|74704.6.peg.2101"/>
<dbReference type="NCBIfam" id="NF040875">
    <property type="entry name" value="SAS053_fam"/>
    <property type="match status" value="1"/>
</dbReference>
<dbReference type="RefSeq" id="WP_019468112.1">
    <property type="nucleotide sequence ID" value="NZ_BKAS01000029.1"/>
</dbReference>
<dbReference type="Proteomes" id="UP000034455">
    <property type="component" value="Unassembled WGS sequence"/>
</dbReference>
<feature type="compositionally biased region" description="Basic and acidic residues" evidence="1">
    <location>
        <begin position="46"/>
        <end position="61"/>
    </location>
</feature>
<feature type="compositionally biased region" description="Basic and acidic residues" evidence="1">
    <location>
        <begin position="1"/>
        <end position="21"/>
    </location>
</feature>
<accession>A0A0M2NVX1</accession>
<organism evidence="2 3">
    <name type="scientific">Staphylococcus cohnii subsp. cohnii</name>
    <dbReference type="NCBI Taxonomy" id="74704"/>
    <lineage>
        <taxon>Bacteria</taxon>
        <taxon>Bacillati</taxon>
        <taxon>Bacillota</taxon>
        <taxon>Bacilli</taxon>
        <taxon>Bacillales</taxon>
        <taxon>Staphylococcaceae</taxon>
        <taxon>Staphylococcus</taxon>
        <taxon>Staphylococcus cohnii species complex</taxon>
    </lineage>
</organism>